<keyword evidence="3" id="KW-1185">Reference proteome</keyword>
<sequence length="62" mass="6972">MNNTPDRKPVAEKANELWGLYGDKVYISGSLEQEPANKGVILNTGIKNMKPKVMKILDRLML</sequence>
<reference evidence="3" key="1">
    <citation type="submission" date="2017-04" db="EMBL/GenBank/DDBJ databases">
        <title>Genome evolution of the luminous symbionts of deep sea anglerfish.</title>
        <authorList>
            <person name="Hendry T.A."/>
        </authorList>
    </citation>
    <scope>NUCLEOTIDE SEQUENCE [LARGE SCALE GENOMIC DNA]</scope>
</reference>
<feature type="domain" description="Transposase DDE" evidence="1">
    <location>
        <begin position="2"/>
        <end position="62"/>
    </location>
</feature>
<dbReference type="Proteomes" id="UP000219020">
    <property type="component" value="Unassembled WGS sequence"/>
</dbReference>
<evidence type="ECO:0000313" key="3">
    <source>
        <dbReference type="Proteomes" id="UP000219020"/>
    </source>
</evidence>
<evidence type="ECO:0000259" key="1">
    <source>
        <dbReference type="Pfam" id="PF13612"/>
    </source>
</evidence>
<dbReference type="Pfam" id="PF13612">
    <property type="entry name" value="DDE_Tnp_1_3"/>
    <property type="match status" value="1"/>
</dbReference>
<organism evidence="2 3">
    <name type="scientific">Candidatus Enterovibrio escicola</name>
    <dbReference type="NCBI Taxonomy" id="1927127"/>
    <lineage>
        <taxon>Bacteria</taxon>
        <taxon>Pseudomonadati</taxon>
        <taxon>Pseudomonadota</taxon>
        <taxon>Gammaproteobacteria</taxon>
        <taxon>Vibrionales</taxon>
        <taxon>Vibrionaceae</taxon>
        <taxon>Enterovibrio</taxon>
    </lineage>
</organism>
<dbReference type="InterPro" id="IPR025668">
    <property type="entry name" value="Tnp_DDE_dom"/>
</dbReference>
<dbReference type="AlphaFoldDB" id="A0A2A5T4C6"/>
<dbReference type="EMBL" id="NBYY01000012">
    <property type="protein sequence ID" value="PCS23006.1"/>
    <property type="molecule type" value="Genomic_DNA"/>
</dbReference>
<evidence type="ECO:0000313" key="2">
    <source>
        <dbReference type="EMBL" id="PCS23006.1"/>
    </source>
</evidence>
<proteinExistence type="predicted"/>
<gene>
    <name evidence="2" type="ORF">BTN49_1332</name>
</gene>
<protein>
    <recommendedName>
        <fullName evidence="1">Transposase DDE domain-containing protein</fullName>
    </recommendedName>
</protein>
<name>A0A2A5T4C6_9GAMM</name>
<accession>A0A2A5T4C6</accession>
<comment type="caution">
    <text evidence="2">The sequence shown here is derived from an EMBL/GenBank/DDBJ whole genome shotgun (WGS) entry which is preliminary data.</text>
</comment>